<dbReference type="RefSeq" id="WP_346075374.1">
    <property type="nucleotide sequence ID" value="NZ_BAAATL010000014.1"/>
</dbReference>
<dbReference type="SUPFAM" id="SSF51735">
    <property type="entry name" value="NAD(P)-binding Rossmann-fold domains"/>
    <property type="match status" value="1"/>
</dbReference>
<comment type="caution">
    <text evidence="2">The sequence shown here is derived from an EMBL/GenBank/DDBJ whole genome shotgun (WGS) entry which is preliminary data.</text>
</comment>
<dbReference type="Pfam" id="PF03435">
    <property type="entry name" value="Sacchrp_dh_NADP"/>
    <property type="match status" value="1"/>
</dbReference>
<evidence type="ECO:0000313" key="3">
    <source>
        <dbReference type="Proteomes" id="UP001501721"/>
    </source>
</evidence>
<dbReference type="EMBL" id="BAAATL010000014">
    <property type="protein sequence ID" value="GAA2485625.1"/>
    <property type="molecule type" value="Genomic_DNA"/>
</dbReference>
<dbReference type="Proteomes" id="UP001501721">
    <property type="component" value="Unassembled WGS sequence"/>
</dbReference>
<evidence type="ECO:0000313" key="2">
    <source>
        <dbReference type="EMBL" id="GAA2485625.1"/>
    </source>
</evidence>
<keyword evidence="3" id="KW-1185">Reference proteome</keyword>
<proteinExistence type="predicted"/>
<organism evidence="2 3">
    <name type="scientific">Streptomyces graminearus</name>
    <dbReference type="NCBI Taxonomy" id="284030"/>
    <lineage>
        <taxon>Bacteria</taxon>
        <taxon>Bacillati</taxon>
        <taxon>Actinomycetota</taxon>
        <taxon>Actinomycetes</taxon>
        <taxon>Kitasatosporales</taxon>
        <taxon>Streptomycetaceae</taxon>
        <taxon>Streptomyces</taxon>
    </lineage>
</organism>
<dbReference type="PANTHER" id="PTHR43781:SF1">
    <property type="entry name" value="SACCHAROPINE DEHYDROGENASE"/>
    <property type="match status" value="1"/>
</dbReference>
<dbReference type="PANTHER" id="PTHR43781">
    <property type="entry name" value="SACCHAROPINE DEHYDROGENASE"/>
    <property type="match status" value="1"/>
</dbReference>
<dbReference type="Gene3D" id="3.40.50.720">
    <property type="entry name" value="NAD(P)-binding Rossmann-like Domain"/>
    <property type="match status" value="1"/>
</dbReference>
<sequence>MIGVIGGYGDVGSHTVLALRRAGHRVRVGGRSASAAADFHARRLPGDERVELRVVDVRDGDSVTAFADGLSALVNCAGPSHLTGPIAADTALRAGVDYVDAAGDDALHTLLDDDRYRHSGRTAVLSAGLRPGLTGLFPRAVARWARAAGMRRPETVTVRTRVLDRFTTTSALEYLHGASAPGPGALAAWRAGAPRPRALTRHRVTGLPFFEGTHTVLPQLSAEDARTARALGVRDGDWLTLVRGEQVLAAFDRVHVLPPDEAAETLCRAAALDLAGRPPAVTLAVVLKAGATTRTAVLHGTGNAQLSGAVAAHTALSVLRGQVPPGRHFAADVLDEEAILAALTDGPAPCARVELLPEGADPFAPDAVAEVGAL</sequence>
<feature type="domain" description="Saccharopine dehydrogenase NADP binding" evidence="1">
    <location>
        <begin position="3"/>
        <end position="103"/>
    </location>
</feature>
<dbReference type="InterPro" id="IPR036291">
    <property type="entry name" value="NAD(P)-bd_dom_sf"/>
</dbReference>
<reference evidence="3" key="1">
    <citation type="journal article" date="2019" name="Int. J. Syst. Evol. Microbiol.">
        <title>The Global Catalogue of Microorganisms (GCM) 10K type strain sequencing project: providing services to taxonomists for standard genome sequencing and annotation.</title>
        <authorList>
            <consortium name="The Broad Institute Genomics Platform"/>
            <consortium name="The Broad Institute Genome Sequencing Center for Infectious Disease"/>
            <person name="Wu L."/>
            <person name="Ma J."/>
        </authorList>
    </citation>
    <scope>NUCLEOTIDE SEQUENCE [LARGE SCALE GENOMIC DNA]</scope>
    <source>
        <strain evidence="3">JCM 6923</strain>
    </source>
</reference>
<accession>A0ABP5YSZ5</accession>
<name>A0ABP5YSZ5_9ACTN</name>
<evidence type="ECO:0000259" key="1">
    <source>
        <dbReference type="Pfam" id="PF03435"/>
    </source>
</evidence>
<gene>
    <name evidence="2" type="ORF">GCM10010422_34190</name>
</gene>
<dbReference type="InterPro" id="IPR005097">
    <property type="entry name" value="Sacchrp_dh_NADP-bd"/>
</dbReference>
<protein>
    <submittedName>
        <fullName evidence="2">Saccharopine dehydrogenase NADP-binding domain-containing protein</fullName>
    </submittedName>
</protein>